<protein>
    <submittedName>
        <fullName evidence="5">Leucyl phenylalanyl-trna protein transferase</fullName>
    </submittedName>
</protein>
<feature type="compositionally biased region" description="Low complexity" evidence="4">
    <location>
        <begin position="786"/>
        <end position="796"/>
    </location>
</feature>
<organism evidence="5 6">
    <name type="scientific">Cystoisospora suis</name>
    <dbReference type="NCBI Taxonomy" id="483139"/>
    <lineage>
        <taxon>Eukaryota</taxon>
        <taxon>Sar</taxon>
        <taxon>Alveolata</taxon>
        <taxon>Apicomplexa</taxon>
        <taxon>Conoidasida</taxon>
        <taxon>Coccidia</taxon>
        <taxon>Eucoccidiorida</taxon>
        <taxon>Eimeriorina</taxon>
        <taxon>Sarcocystidae</taxon>
        <taxon>Cystoisospora</taxon>
    </lineage>
</organism>
<feature type="compositionally biased region" description="Acidic residues" evidence="4">
    <location>
        <begin position="216"/>
        <end position="241"/>
    </location>
</feature>
<evidence type="ECO:0000256" key="2">
    <source>
        <dbReference type="ARBA" id="ARBA00022679"/>
    </source>
</evidence>
<feature type="compositionally biased region" description="Basic and acidic residues" evidence="4">
    <location>
        <begin position="735"/>
        <end position="750"/>
    </location>
</feature>
<dbReference type="GO" id="GO:0030163">
    <property type="term" value="P:protein catabolic process"/>
    <property type="evidence" value="ECO:0007669"/>
    <property type="project" value="InterPro"/>
</dbReference>
<feature type="compositionally biased region" description="Low complexity" evidence="4">
    <location>
        <begin position="155"/>
        <end position="167"/>
    </location>
</feature>
<evidence type="ECO:0000256" key="1">
    <source>
        <dbReference type="ARBA" id="ARBA00022490"/>
    </source>
</evidence>
<dbReference type="Pfam" id="PF03588">
    <property type="entry name" value="Leu_Phe_trans"/>
    <property type="match status" value="1"/>
</dbReference>
<keyword evidence="1" id="KW-0963">Cytoplasm</keyword>
<proteinExistence type="predicted"/>
<dbReference type="OrthoDB" id="2122564at2759"/>
<sequence length="866" mass="96648">MGDSARDIGVTSSLSSPFSDHREEGPKKEEEEEIKSLLFHNTRRDTDINIDRLLIDASLHSIDIHDMPEVLARNPGLQLFPYVDVRDDLDALASSLARLDFPSDFTWTAAISPSFYARLLHAGFLPIAQRITLHMRTLLKRQEERERETSKRNHTSLNTSEELSSSSDHTRESSVPLTSPRDDSRRASGDRVKSRRKDDEEEEERQDSSSRGEGHEGEEESIEEEESDGMTEEEDDEDEDPSSIRRETKQRRRRGGRSFSYETGFLLLPKLHQERCCIDLDQTTPHISRNTRKRSKRFFFSIDRHFDGVLQGCIRQHGEGWLWKPVRQVLRILHSRRLLTSHLSSHIDSTQDPFFGTDPLINTTEKGETHVSELSLISHDKVEQEGQGKGRCRGQLSFSSSQTTRGRRRIEDDVHVHSIEVWSRDEDTPQDSLEGECVTEGTGLLKDEESRQSSYCLGVPRNEVTGGHSPSLLRNAHVLSSGGLSIGTASADRHNDSSRNAIDSGNPHSTETTPPTTTTTTPTSSPSPLCTRSSQSASLPTCPSSNRSLGKNHNSTSFAERRDHKESSSSSTSMSCQQSLSTPRPPCRCCSSSCACFSTSRGPWKLCAGEIGVRIGGVYTSLTGFSEVNEAGNIQMACLGILLKRTGVHLWDLGMEMDYKMRIGAEMTPRTSFLRAFRKARSQPPQACLNMATVVRLLDEPVDNPVTEVENRKDSKIVKNGRKQGLHAKKMKRLQKPEEEGNQAQEKEGEPITSNYTRVSGEDSPAKDTSVGPSIVSGKGCLKANSSTSCSSSTSSVYPKPVPRFVSVCERADHKHIGCKSRTGRKSDRSFPKRQFHVVNCDSLINLHRQSQDMTSRREGKGKGNR</sequence>
<dbReference type="SUPFAM" id="SSF55729">
    <property type="entry name" value="Acyl-CoA N-acyltransferases (Nat)"/>
    <property type="match status" value="2"/>
</dbReference>
<feature type="compositionally biased region" description="Basic and acidic residues" evidence="4">
    <location>
        <begin position="409"/>
        <end position="427"/>
    </location>
</feature>
<feature type="region of interest" description="Disordered" evidence="4">
    <location>
        <begin position="383"/>
        <end position="451"/>
    </location>
</feature>
<dbReference type="InterPro" id="IPR042203">
    <property type="entry name" value="Leu/Phe-tRNA_Trfase_C"/>
</dbReference>
<keyword evidence="2 5" id="KW-0808">Transferase</keyword>
<dbReference type="VEuPathDB" id="ToxoDB:CSUI_001733"/>
<feature type="compositionally biased region" description="Basic and acidic residues" evidence="4">
    <location>
        <begin position="206"/>
        <end position="215"/>
    </location>
</feature>
<keyword evidence="6" id="KW-1185">Reference proteome</keyword>
<keyword evidence="3" id="KW-0012">Acyltransferase</keyword>
<dbReference type="InterPro" id="IPR016181">
    <property type="entry name" value="Acyl_CoA_acyltransferase"/>
</dbReference>
<evidence type="ECO:0000313" key="6">
    <source>
        <dbReference type="Proteomes" id="UP000221165"/>
    </source>
</evidence>
<feature type="compositionally biased region" description="Basic and acidic residues" evidence="4">
    <location>
        <begin position="180"/>
        <end position="198"/>
    </location>
</feature>
<dbReference type="PANTHER" id="PTHR30098">
    <property type="entry name" value="LEUCYL/PHENYLALANYL-TRNA--PROTEIN TRANSFERASE"/>
    <property type="match status" value="1"/>
</dbReference>
<feature type="compositionally biased region" description="Basic residues" evidence="4">
    <location>
        <begin position="719"/>
        <end position="734"/>
    </location>
</feature>
<feature type="region of interest" description="Disordered" evidence="4">
    <location>
        <begin position="706"/>
        <end position="798"/>
    </location>
</feature>
<dbReference type="GO" id="GO:0008914">
    <property type="term" value="F:leucyl-tRNA--protein transferase activity"/>
    <property type="evidence" value="ECO:0007669"/>
    <property type="project" value="InterPro"/>
</dbReference>
<dbReference type="AlphaFoldDB" id="A0A2C6LBP9"/>
<evidence type="ECO:0000256" key="3">
    <source>
        <dbReference type="ARBA" id="ARBA00023315"/>
    </source>
</evidence>
<dbReference type="PANTHER" id="PTHR30098:SF2">
    <property type="entry name" value="LEUCYL_PHENYLALANYL-TRNA--PROTEIN TRANSFERASE"/>
    <property type="match status" value="1"/>
</dbReference>
<feature type="region of interest" description="Disordered" evidence="4">
    <location>
        <begin position="487"/>
        <end position="577"/>
    </location>
</feature>
<gene>
    <name evidence="5" type="ORF">CSUI_001733</name>
</gene>
<feature type="compositionally biased region" description="Low complexity" evidence="4">
    <location>
        <begin position="568"/>
        <end position="577"/>
    </location>
</feature>
<accession>A0A2C6LBP9</accession>
<feature type="compositionally biased region" description="Basic and acidic residues" evidence="4">
    <location>
        <begin position="142"/>
        <end position="151"/>
    </location>
</feature>
<feature type="region of interest" description="Disordered" evidence="4">
    <location>
        <begin position="1"/>
        <end position="32"/>
    </location>
</feature>
<dbReference type="Gene3D" id="3.40.630.70">
    <property type="entry name" value="Leucyl/phenylalanyl-tRNA-protein transferase, C-terminal domain"/>
    <property type="match status" value="2"/>
</dbReference>
<feature type="compositionally biased region" description="Low complexity" evidence="4">
    <location>
        <begin position="507"/>
        <end position="534"/>
    </location>
</feature>
<feature type="region of interest" description="Disordered" evidence="4">
    <location>
        <begin position="142"/>
        <end position="255"/>
    </location>
</feature>
<evidence type="ECO:0000313" key="5">
    <source>
        <dbReference type="EMBL" id="PHJ24413.1"/>
    </source>
</evidence>
<dbReference type="GeneID" id="94425149"/>
<name>A0A2C6LBP9_9APIC</name>
<dbReference type="GO" id="GO:0005737">
    <property type="term" value="C:cytoplasm"/>
    <property type="evidence" value="ECO:0007669"/>
    <property type="project" value="TreeGrafter"/>
</dbReference>
<comment type="caution">
    <text evidence="5">The sequence shown here is derived from an EMBL/GenBank/DDBJ whole genome shotgun (WGS) entry which is preliminary data.</text>
</comment>
<reference evidence="5 6" key="1">
    <citation type="journal article" date="2017" name="Int. J. Parasitol.">
        <title>The genome of the protozoan parasite Cystoisospora suis and a reverse vaccinology approach to identify vaccine candidates.</title>
        <authorList>
            <person name="Palmieri N."/>
            <person name="Shrestha A."/>
            <person name="Ruttkowski B."/>
            <person name="Beck T."/>
            <person name="Vogl C."/>
            <person name="Tomley F."/>
            <person name="Blake D.P."/>
            <person name="Joachim A."/>
        </authorList>
    </citation>
    <scope>NUCLEOTIDE SEQUENCE [LARGE SCALE GENOMIC DNA]</scope>
    <source>
        <strain evidence="5 6">Wien I</strain>
    </source>
</reference>
<feature type="compositionally biased region" description="Polar residues" evidence="4">
    <location>
        <begin position="535"/>
        <end position="558"/>
    </location>
</feature>
<dbReference type="InterPro" id="IPR004616">
    <property type="entry name" value="Leu/Phe-tRNA_Trfase"/>
</dbReference>
<evidence type="ECO:0000256" key="4">
    <source>
        <dbReference type="SAM" id="MobiDB-lite"/>
    </source>
</evidence>
<dbReference type="EMBL" id="MIGC01000692">
    <property type="protein sequence ID" value="PHJ24413.1"/>
    <property type="molecule type" value="Genomic_DNA"/>
</dbReference>
<dbReference type="Proteomes" id="UP000221165">
    <property type="component" value="Unassembled WGS sequence"/>
</dbReference>
<feature type="compositionally biased region" description="Basic and acidic residues" evidence="4">
    <location>
        <begin position="19"/>
        <end position="29"/>
    </location>
</feature>
<dbReference type="RefSeq" id="XP_067926086.1">
    <property type="nucleotide sequence ID" value="XM_068061938.1"/>
</dbReference>